<keyword evidence="2" id="KW-1185">Reference proteome</keyword>
<protein>
    <submittedName>
        <fullName evidence="1">Uncharacterized protein</fullName>
    </submittedName>
</protein>
<proteinExistence type="predicted"/>
<reference evidence="2" key="1">
    <citation type="journal article" date="2022" name="Mol. Ecol. Resour.">
        <title>The genomes of chicory, endive, great burdock and yacon provide insights into Asteraceae palaeo-polyploidization history and plant inulin production.</title>
        <authorList>
            <person name="Fan W."/>
            <person name="Wang S."/>
            <person name="Wang H."/>
            <person name="Wang A."/>
            <person name="Jiang F."/>
            <person name="Liu H."/>
            <person name="Zhao H."/>
            <person name="Xu D."/>
            <person name="Zhang Y."/>
        </authorList>
    </citation>
    <scope>NUCLEOTIDE SEQUENCE [LARGE SCALE GENOMIC DNA]</scope>
    <source>
        <strain evidence="2">cv. Punajuju</strain>
    </source>
</reference>
<dbReference type="Proteomes" id="UP001055811">
    <property type="component" value="Linkage Group LG08"/>
</dbReference>
<evidence type="ECO:0000313" key="2">
    <source>
        <dbReference type="Proteomes" id="UP001055811"/>
    </source>
</evidence>
<dbReference type="EMBL" id="CM042016">
    <property type="protein sequence ID" value="KAI3699143.1"/>
    <property type="molecule type" value="Genomic_DNA"/>
</dbReference>
<sequence length="167" mass="19049">MVFHYALNAVLYPRGLLVDQESQALKSRCIRALKMIFRLCDQDMDNALNDIEFNEFMVRCFNDSLQPSGIVNIKRDIKGNVREGVNDVGLTLPGFLFLHEMFMEKGDFDTPWIVLGKFGYNDDIELGKENLPAPDQSIELTTKAVDFLMGISSFFDSNNVRISHTLF</sequence>
<comment type="caution">
    <text evidence="1">The sequence shown here is derived from an EMBL/GenBank/DDBJ whole genome shotgun (WGS) entry which is preliminary data.</text>
</comment>
<organism evidence="1 2">
    <name type="scientific">Cichorium intybus</name>
    <name type="common">Chicory</name>
    <dbReference type="NCBI Taxonomy" id="13427"/>
    <lineage>
        <taxon>Eukaryota</taxon>
        <taxon>Viridiplantae</taxon>
        <taxon>Streptophyta</taxon>
        <taxon>Embryophyta</taxon>
        <taxon>Tracheophyta</taxon>
        <taxon>Spermatophyta</taxon>
        <taxon>Magnoliopsida</taxon>
        <taxon>eudicotyledons</taxon>
        <taxon>Gunneridae</taxon>
        <taxon>Pentapetalae</taxon>
        <taxon>asterids</taxon>
        <taxon>campanulids</taxon>
        <taxon>Asterales</taxon>
        <taxon>Asteraceae</taxon>
        <taxon>Cichorioideae</taxon>
        <taxon>Cichorieae</taxon>
        <taxon>Cichoriinae</taxon>
        <taxon>Cichorium</taxon>
    </lineage>
</organism>
<reference evidence="1 2" key="2">
    <citation type="journal article" date="2022" name="Mol. Ecol. Resour.">
        <title>The genomes of chicory, endive, great burdock and yacon provide insights into Asteraceae paleo-polyploidization history and plant inulin production.</title>
        <authorList>
            <person name="Fan W."/>
            <person name="Wang S."/>
            <person name="Wang H."/>
            <person name="Wang A."/>
            <person name="Jiang F."/>
            <person name="Liu H."/>
            <person name="Zhao H."/>
            <person name="Xu D."/>
            <person name="Zhang Y."/>
        </authorList>
    </citation>
    <scope>NUCLEOTIDE SEQUENCE [LARGE SCALE GENOMIC DNA]</scope>
    <source>
        <strain evidence="2">cv. Punajuju</strain>
        <tissue evidence="1">Leaves</tissue>
    </source>
</reference>
<name>A0ACB8ZNH5_CICIN</name>
<accession>A0ACB8ZNH5</accession>
<evidence type="ECO:0000313" key="1">
    <source>
        <dbReference type="EMBL" id="KAI3699143.1"/>
    </source>
</evidence>
<gene>
    <name evidence="1" type="ORF">L2E82_43210</name>
</gene>